<proteinExistence type="predicted"/>
<evidence type="ECO:0000256" key="1">
    <source>
        <dbReference type="PROSITE-ProRule" id="PRU00047"/>
    </source>
</evidence>
<dbReference type="Pfam" id="PF00098">
    <property type="entry name" value="zf-CCHC"/>
    <property type="match status" value="2"/>
</dbReference>
<dbReference type="PANTHER" id="PTHR40389:SF3">
    <property type="entry name" value="IGE-BINDING PROTEIN"/>
    <property type="match status" value="1"/>
</dbReference>
<dbReference type="PROSITE" id="PS50158">
    <property type="entry name" value="ZF_CCHC"/>
    <property type="match status" value="2"/>
</dbReference>
<dbReference type="GO" id="GO:0008270">
    <property type="term" value="F:zinc ion binding"/>
    <property type="evidence" value="ECO:0007669"/>
    <property type="project" value="UniProtKB-KW"/>
</dbReference>
<gene>
    <name evidence="3" type="ORF">MERR_LOCUS18833</name>
</gene>
<keyword evidence="1" id="KW-0863">Zinc-finger</keyword>
<dbReference type="InterPro" id="IPR050195">
    <property type="entry name" value="Primate_lentivir_Gag_pol-like"/>
</dbReference>
<dbReference type="SUPFAM" id="SSF57756">
    <property type="entry name" value="Retrovirus zinc finger-like domains"/>
    <property type="match status" value="1"/>
</dbReference>
<name>A0A6D2IUU1_9BRAS</name>
<feature type="domain" description="CCHC-type" evidence="2">
    <location>
        <begin position="10"/>
        <end position="26"/>
    </location>
</feature>
<accession>A0A6D2IUU1</accession>
<feature type="domain" description="CCHC-type" evidence="2">
    <location>
        <begin position="40"/>
        <end position="55"/>
    </location>
</feature>
<dbReference type="Proteomes" id="UP000467841">
    <property type="component" value="Unassembled WGS sequence"/>
</dbReference>
<sequence length="182" mass="20509">MSAPLRSAIKCYTCGEAGHIARQCPSRHQYRQQVPPHIICHSCGEKGHYSNFCPKLQLNQILPLEDPHLRPAPVRPAIEEPAPAPVRLPGRGFPSYIEAIRNFVAGVWRLWRNSRSLSRRCVVGLSLFRRMWRRTPPLVAGSLTLVLRGVNGRKNFQPPLCLPLQPINTPPSPFRNLCSTKP</sequence>
<dbReference type="SMART" id="SM00343">
    <property type="entry name" value="ZnF_C2HC"/>
    <property type="match status" value="2"/>
</dbReference>
<protein>
    <recommendedName>
        <fullName evidence="2">CCHC-type domain-containing protein</fullName>
    </recommendedName>
</protein>
<dbReference type="Gene3D" id="4.10.60.10">
    <property type="entry name" value="Zinc finger, CCHC-type"/>
    <property type="match status" value="1"/>
</dbReference>
<organism evidence="3 4">
    <name type="scientific">Microthlaspi erraticum</name>
    <dbReference type="NCBI Taxonomy" id="1685480"/>
    <lineage>
        <taxon>Eukaryota</taxon>
        <taxon>Viridiplantae</taxon>
        <taxon>Streptophyta</taxon>
        <taxon>Embryophyta</taxon>
        <taxon>Tracheophyta</taxon>
        <taxon>Spermatophyta</taxon>
        <taxon>Magnoliopsida</taxon>
        <taxon>eudicotyledons</taxon>
        <taxon>Gunneridae</taxon>
        <taxon>Pentapetalae</taxon>
        <taxon>rosids</taxon>
        <taxon>malvids</taxon>
        <taxon>Brassicales</taxon>
        <taxon>Brassicaceae</taxon>
        <taxon>Coluteocarpeae</taxon>
        <taxon>Microthlaspi</taxon>
    </lineage>
</organism>
<dbReference type="GO" id="GO:0003676">
    <property type="term" value="F:nucleic acid binding"/>
    <property type="evidence" value="ECO:0007669"/>
    <property type="project" value="InterPro"/>
</dbReference>
<keyword evidence="1" id="KW-0479">Metal-binding</keyword>
<comment type="caution">
    <text evidence="3">The sequence shown here is derived from an EMBL/GenBank/DDBJ whole genome shotgun (WGS) entry which is preliminary data.</text>
</comment>
<reference evidence="3" key="1">
    <citation type="submission" date="2020-01" db="EMBL/GenBank/DDBJ databases">
        <authorList>
            <person name="Mishra B."/>
        </authorList>
    </citation>
    <scope>NUCLEOTIDE SEQUENCE [LARGE SCALE GENOMIC DNA]</scope>
</reference>
<dbReference type="InterPro" id="IPR001878">
    <property type="entry name" value="Znf_CCHC"/>
</dbReference>
<dbReference type="PANTHER" id="PTHR40389">
    <property type="entry name" value="ENDOGENOUS RETROVIRUS GROUP K MEMBER 24 GAG POLYPROTEIN-RELATED"/>
    <property type="match status" value="1"/>
</dbReference>
<keyword evidence="4" id="KW-1185">Reference proteome</keyword>
<evidence type="ECO:0000313" key="4">
    <source>
        <dbReference type="Proteomes" id="UP000467841"/>
    </source>
</evidence>
<dbReference type="AlphaFoldDB" id="A0A6D2IUU1"/>
<keyword evidence="1" id="KW-0862">Zinc</keyword>
<evidence type="ECO:0000259" key="2">
    <source>
        <dbReference type="PROSITE" id="PS50158"/>
    </source>
</evidence>
<dbReference type="InterPro" id="IPR036875">
    <property type="entry name" value="Znf_CCHC_sf"/>
</dbReference>
<dbReference type="EMBL" id="CACVBM020001107">
    <property type="protein sequence ID" value="CAA7031598.1"/>
    <property type="molecule type" value="Genomic_DNA"/>
</dbReference>
<dbReference type="OrthoDB" id="1091926at2759"/>
<evidence type="ECO:0000313" key="3">
    <source>
        <dbReference type="EMBL" id="CAA7031598.1"/>
    </source>
</evidence>